<keyword evidence="2" id="KW-1185">Reference proteome</keyword>
<gene>
    <name evidence="1" type="ORF">SI7747_08010740</name>
</gene>
<dbReference type="EMBL" id="CACRZD030000008">
    <property type="protein sequence ID" value="CAA6664351.1"/>
    <property type="molecule type" value="Genomic_DNA"/>
</dbReference>
<accession>A0A7I8J4P3</accession>
<reference evidence="1 2" key="1">
    <citation type="submission" date="2019-12" db="EMBL/GenBank/DDBJ databases">
        <authorList>
            <person name="Scholz U."/>
            <person name="Mascher M."/>
            <person name="Fiebig A."/>
        </authorList>
    </citation>
    <scope>NUCLEOTIDE SEQUENCE</scope>
</reference>
<sequence>MSRVVSEDLGVFSPASGPWFPGFLKLRPTTNLSHFEDKTNSNSSSHMRYAISSSSSFLLPPHLGAFFHRKNIDIFFQSLRDNTLPQLIENVSAADACDSTAVASNPSAPSSEMSFITLLVFRPNDERNSEVPMGYTFSFFSSLNYEVTICFINENLSVAIYLQLCALLVARWYLLLYVSLHLSLPGNGSVYFFNKAEEKIGLTSAVRQCFHEGKEG</sequence>
<protein>
    <submittedName>
        <fullName evidence="1">Uncharacterized protein</fullName>
    </submittedName>
</protein>
<dbReference type="AlphaFoldDB" id="A0A7I8J4P3"/>
<proteinExistence type="predicted"/>
<evidence type="ECO:0000313" key="1">
    <source>
        <dbReference type="EMBL" id="CAA2624934.1"/>
    </source>
</evidence>
<organism evidence="1">
    <name type="scientific">Spirodela intermedia</name>
    <name type="common">Intermediate duckweed</name>
    <dbReference type="NCBI Taxonomy" id="51605"/>
    <lineage>
        <taxon>Eukaryota</taxon>
        <taxon>Viridiplantae</taxon>
        <taxon>Streptophyta</taxon>
        <taxon>Embryophyta</taxon>
        <taxon>Tracheophyta</taxon>
        <taxon>Spermatophyta</taxon>
        <taxon>Magnoliopsida</taxon>
        <taxon>Liliopsida</taxon>
        <taxon>Araceae</taxon>
        <taxon>Lemnoideae</taxon>
        <taxon>Spirodela</taxon>
    </lineage>
</organism>
<name>A0A7I8J4P3_SPIIN</name>
<dbReference type="Proteomes" id="UP001189122">
    <property type="component" value="Unassembled WGS sequence"/>
</dbReference>
<evidence type="ECO:0000313" key="2">
    <source>
        <dbReference type="Proteomes" id="UP001189122"/>
    </source>
</evidence>
<dbReference type="EMBL" id="LR743595">
    <property type="protein sequence ID" value="CAA2624934.1"/>
    <property type="molecule type" value="Genomic_DNA"/>
</dbReference>